<sequence>MSTIGRHRNLRDRPARIHRGNRWQCAAAPEPRTDGDATLVLVRHQGDTIT</sequence>
<name>F0BBP5_9XANT</name>
<reference evidence="1 2" key="1">
    <citation type="journal article" date="2011" name="BMC Genomics">
        <title>Comparative genomics reveals diversity among xanthomonads infecting tomato and pepper.</title>
        <authorList>
            <person name="Potnis N."/>
            <person name="Krasileva K."/>
            <person name="Chow V."/>
            <person name="Almeida N.F."/>
            <person name="Patil P.B."/>
            <person name="Ryan R.P."/>
            <person name="Sharlach M."/>
            <person name="Behlau F."/>
            <person name="Dow J.M."/>
            <person name="Momol M.T."/>
            <person name="White F.F."/>
            <person name="Preston J.F."/>
            <person name="Vinatzer B.A."/>
            <person name="Koebnik R."/>
            <person name="Setubal J.C."/>
            <person name="Norman D.J."/>
            <person name="Staskawicz B.J."/>
            <person name="Jones J.B."/>
        </authorList>
    </citation>
    <scope>NUCLEOTIDE SEQUENCE [LARGE SCALE GENOMIC DNA]</scope>
    <source>
        <strain evidence="1 2">ATCC 35937</strain>
    </source>
</reference>
<evidence type="ECO:0000313" key="2">
    <source>
        <dbReference type="Proteomes" id="UP000003299"/>
    </source>
</evidence>
<dbReference type="Proteomes" id="UP000003299">
    <property type="component" value="Unassembled WGS sequence"/>
</dbReference>
<evidence type="ECO:0000313" key="1">
    <source>
        <dbReference type="EMBL" id="EGD10177.1"/>
    </source>
</evidence>
<comment type="caution">
    <text evidence="1">The sequence shown here is derived from an EMBL/GenBank/DDBJ whole genome shotgun (WGS) entry which is preliminary data.</text>
</comment>
<accession>F0BBP5</accession>
<gene>
    <name evidence="1" type="ORF">XVE_1518</name>
</gene>
<protein>
    <submittedName>
        <fullName evidence="1">Uncharacterized protein</fullName>
    </submittedName>
</protein>
<organism evidence="1 2">
    <name type="scientific">Xanthomonas vesicatoria ATCC 35937</name>
    <dbReference type="NCBI Taxonomy" id="925775"/>
    <lineage>
        <taxon>Bacteria</taxon>
        <taxon>Pseudomonadati</taxon>
        <taxon>Pseudomonadota</taxon>
        <taxon>Gammaproteobacteria</taxon>
        <taxon>Lysobacterales</taxon>
        <taxon>Lysobacteraceae</taxon>
        <taxon>Xanthomonas</taxon>
    </lineage>
</organism>
<dbReference type="EMBL" id="AEQV01000040">
    <property type="protein sequence ID" value="EGD10177.1"/>
    <property type="molecule type" value="Genomic_DNA"/>
</dbReference>
<proteinExistence type="predicted"/>
<dbReference type="AlphaFoldDB" id="F0BBP5"/>